<dbReference type="EMBL" id="JBHPBY010000457">
    <property type="protein sequence ID" value="MFC1853258.1"/>
    <property type="molecule type" value="Genomic_DNA"/>
</dbReference>
<evidence type="ECO:0000313" key="2">
    <source>
        <dbReference type="EMBL" id="MFC1853258.1"/>
    </source>
</evidence>
<comment type="caution">
    <text evidence="2">The sequence shown here is derived from an EMBL/GenBank/DDBJ whole genome shotgun (WGS) entry which is preliminary data.</text>
</comment>
<evidence type="ECO:0000256" key="1">
    <source>
        <dbReference type="SAM" id="Phobius"/>
    </source>
</evidence>
<protein>
    <submittedName>
        <fullName evidence="2">TolB family protein</fullName>
    </submittedName>
</protein>
<sequence length="327" mass="35805">MIRIKKYVTVFSLPIFLCVVFVAFSMLMLSCQNDDDDDNDSASDTPTALALTNDGAVEMYNKVWPDGSKVLFAQERDDKHWDLYTVPLDGSLTKTKISPGNNTYYFPDVNPTGTQLCYATGADDLASWEIAVYQMGGSETIITSNQTTNGLDSQHPSFSGDGSQIAYVQRDWDSNTDRIVIIDADGQNEILVCTLESGAAKRVESLDWLGTTNEVIYTARNGKLYRVQASAGATPVQIGTDSVYHTCASNVEGTKILCAETAGDGQQYIEINPDGTGKRVLVVPDEFPMLGAIYCQVCWLRDGSGIVSLAEDAARTNFDYYLLTNFD</sequence>
<dbReference type="PANTHER" id="PTHR36842">
    <property type="entry name" value="PROTEIN TOLB HOMOLOG"/>
    <property type="match status" value="1"/>
</dbReference>
<evidence type="ECO:0000313" key="3">
    <source>
        <dbReference type="Proteomes" id="UP001594351"/>
    </source>
</evidence>
<name>A0ABV6Z4I6_UNCC1</name>
<dbReference type="PANTHER" id="PTHR36842:SF1">
    <property type="entry name" value="PROTEIN TOLB"/>
    <property type="match status" value="1"/>
</dbReference>
<reference evidence="2 3" key="1">
    <citation type="submission" date="2024-09" db="EMBL/GenBank/DDBJ databases">
        <title>Laminarin stimulates single cell rates of sulfate reduction while oxygen inhibits transcriptomic activity in coastal marine sediment.</title>
        <authorList>
            <person name="Lindsay M."/>
            <person name="Orcutt B."/>
            <person name="Emerson D."/>
            <person name="Stepanauskas R."/>
            <person name="D'Angelo T."/>
        </authorList>
    </citation>
    <scope>NUCLEOTIDE SEQUENCE [LARGE SCALE GENOMIC DNA]</scope>
    <source>
        <strain evidence="2">SAG AM-311-K15</strain>
    </source>
</reference>
<organism evidence="2 3">
    <name type="scientific">candidate division CSSED10-310 bacterium</name>
    <dbReference type="NCBI Taxonomy" id="2855610"/>
    <lineage>
        <taxon>Bacteria</taxon>
        <taxon>Bacteria division CSSED10-310</taxon>
    </lineage>
</organism>
<keyword evidence="1" id="KW-0472">Membrane</keyword>
<dbReference type="PROSITE" id="PS51257">
    <property type="entry name" value="PROKAR_LIPOPROTEIN"/>
    <property type="match status" value="1"/>
</dbReference>
<dbReference type="Proteomes" id="UP001594351">
    <property type="component" value="Unassembled WGS sequence"/>
</dbReference>
<proteinExistence type="predicted"/>
<keyword evidence="1" id="KW-0812">Transmembrane</keyword>
<feature type="transmembrane region" description="Helical" evidence="1">
    <location>
        <begin position="7"/>
        <end position="29"/>
    </location>
</feature>
<dbReference type="InterPro" id="IPR011042">
    <property type="entry name" value="6-blade_b-propeller_TolB-like"/>
</dbReference>
<gene>
    <name evidence="2" type="ORF">ACFL27_23925</name>
</gene>
<dbReference type="SUPFAM" id="SSF82171">
    <property type="entry name" value="DPP6 N-terminal domain-like"/>
    <property type="match status" value="1"/>
</dbReference>
<keyword evidence="1" id="KW-1133">Transmembrane helix</keyword>
<keyword evidence="3" id="KW-1185">Reference proteome</keyword>
<accession>A0ABV6Z4I6</accession>
<dbReference type="Gene3D" id="2.120.10.30">
    <property type="entry name" value="TolB, C-terminal domain"/>
    <property type="match status" value="1"/>
</dbReference>